<dbReference type="SUPFAM" id="SSF103473">
    <property type="entry name" value="MFS general substrate transporter"/>
    <property type="match status" value="1"/>
</dbReference>
<keyword evidence="3 5" id="KW-1133">Transmembrane helix</keyword>
<feature type="transmembrane region" description="Helical" evidence="5">
    <location>
        <begin position="288"/>
        <end position="309"/>
    </location>
</feature>
<feature type="transmembrane region" description="Helical" evidence="5">
    <location>
        <begin position="181"/>
        <end position="202"/>
    </location>
</feature>
<dbReference type="OrthoDB" id="194139at2759"/>
<organism evidence="6 7">
    <name type="scientific">Bipolaris oryzae ATCC 44560</name>
    <dbReference type="NCBI Taxonomy" id="930090"/>
    <lineage>
        <taxon>Eukaryota</taxon>
        <taxon>Fungi</taxon>
        <taxon>Dikarya</taxon>
        <taxon>Ascomycota</taxon>
        <taxon>Pezizomycotina</taxon>
        <taxon>Dothideomycetes</taxon>
        <taxon>Pleosporomycetidae</taxon>
        <taxon>Pleosporales</taxon>
        <taxon>Pleosporineae</taxon>
        <taxon>Pleosporaceae</taxon>
        <taxon>Bipolaris</taxon>
    </lineage>
</organism>
<evidence type="ECO:0000256" key="3">
    <source>
        <dbReference type="ARBA" id="ARBA00022989"/>
    </source>
</evidence>
<keyword evidence="4 5" id="KW-0472">Membrane</keyword>
<dbReference type="EMBL" id="KI963973">
    <property type="protein sequence ID" value="EUC45994.1"/>
    <property type="molecule type" value="Genomic_DNA"/>
</dbReference>
<evidence type="ECO:0008006" key="8">
    <source>
        <dbReference type="Google" id="ProtNLM"/>
    </source>
</evidence>
<dbReference type="Proteomes" id="UP000054032">
    <property type="component" value="Unassembled WGS sequence"/>
</dbReference>
<feature type="transmembrane region" description="Helical" evidence="5">
    <location>
        <begin position="330"/>
        <end position="348"/>
    </location>
</feature>
<feature type="transmembrane region" description="Helical" evidence="5">
    <location>
        <begin position="84"/>
        <end position="104"/>
    </location>
</feature>
<dbReference type="KEGG" id="bor:COCMIDRAFT_4839"/>
<feature type="transmembrane region" description="Helical" evidence="5">
    <location>
        <begin position="389"/>
        <end position="412"/>
    </location>
</feature>
<feature type="transmembrane region" description="Helical" evidence="5">
    <location>
        <begin position="208"/>
        <end position="227"/>
    </location>
</feature>
<dbReference type="InterPro" id="IPR036259">
    <property type="entry name" value="MFS_trans_sf"/>
</dbReference>
<reference evidence="6 7" key="1">
    <citation type="journal article" date="2013" name="PLoS Genet.">
        <title>Comparative genome structure, secondary metabolite, and effector coding capacity across Cochliobolus pathogens.</title>
        <authorList>
            <person name="Condon B.J."/>
            <person name="Leng Y."/>
            <person name="Wu D."/>
            <person name="Bushley K.E."/>
            <person name="Ohm R.A."/>
            <person name="Otillar R."/>
            <person name="Martin J."/>
            <person name="Schackwitz W."/>
            <person name="Grimwood J."/>
            <person name="MohdZainudin N."/>
            <person name="Xue C."/>
            <person name="Wang R."/>
            <person name="Manning V.A."/>
            <person name="Dhillon B."/>
            <person name="Tu Z.J."/>
            <person name="Steffenson B.J."/>
            <person name="Salamov A."/>
            <person name="Sun H."/>
            <person name="Lowry S."/>
            <person name="LaButti K."/>
            <person name="Han J."/>
            <person name="Copeland A."/>
            <person name="Lindquist E."/>
            <person name="Barry K."/>
            <person name="Schmutz J."/>
            <person name="Baker S.E."/>
            <person name="Ciuffetti L.M."/>
            <person name="Grigoriev I.V."/>
            <person name="Zhong S."/>
            <person name="Turgeon B.G."/>
        </authorList>
    </citation>
    <scope>NUCLEOTIDE SEQUENCE [LARGE SCALE GENOMIC DNA]</scope>
    <source>
        <strain evidence="6 7">ATCC 44560</strain>
    </source>
</reference>
<evidence type="ECO:0000256" key="2">
    <source>
        <dbReference type="ARBA" id="ARBA00022692"/>
    </source>
</evidence>
<dbReference type="HOGENOM" id="CLU_013756_2_1_1"/>
<feature type="transmembrane region" description="Helical" evidence="5">
    <location>
        <begin position="258"/>
        <end position="276"/>
    </location>
</feature>
<dbReference type="eggNOG" id="ENOG502QWBF">
    <property type="taxonomic scope" value="Eukaryota"/>
</dbReference>
<evidence type="ECO:0000256" key="4">
    <source>
        <dbReference type="ARBA" id="ARBA00023136"/>
    </source>
</evidence>
<gene>
    <name evidence="6" type="ORF">COCMIDRAFT_4839</name>
</gene>
<proteinExistence type="predicted"/>
<dbReference type="GO" id="GO:0022857">
    <property type="term" value="F:transmembrane transporter activity"/>
    <property type="evidence" value="ECO:0007669"/>
    <property type="project" value="InterPro"/>
</dbReference>
<dbReference type="GeneID" id="19124397"/>
<dbReference type="PANTHER" id="PTHR23507:SF1">
    <property type="entry name" value="FI18259P1-RELATED"/>
    <property type="match status" value="1"/>
</dbReference>
<feature type="transmembrane region" description="Helical" evidence="5">
    <location>
        <begin position="145"/>
        <end position="169"/>
    </location>
</feature>
<evidence type="ECO:0000256" key="5">
    <source>
        <dbReference type="SAM" id="Phobius"/>
    </source>
</evidence>
<feature type="transmembrane region" description="Helical" evidence="5">
    <location>
        <begin position="116"/>
        <end position="133"/>
    </location>
</feature>
<dbReference type="PANTHER" id="PTHR23507">
    <property type="entry name" value="ZGC:174356"/>
    <property type="match status" value="1"/>
</dbReference>
<dbReference type="InterPro" id="IPR011701">
    <property type="entry name" value="MFS"/>
</dbReference>
<evidence type="ECO:0000313" key="7">
    <source>
        <dbReference type="Proteomes" id="UP000054032"/>
    </source>
</evidence>
<evidence type="ECO:0000313" key="6">
    <source>
        <dbReference type="EMBL" id="EUC45994.1"/>
    </source>
</evidence>
<dbReference type="AlphaFoldDB" id="W6ZEQ9"/>
<dbReference type="RefSeq" id="XP_007687444.1">
    <property type="nucleotide sequence ID" value="XM_007689254.1"/>
</dbReference>
<dbReference type="GO" id="GO:0016020">
    <property type="term" value="C:membrane"/>
    <property type="evidence" value="ECO:0007669"/>
    <property type="project" value="UniProtKB-SubCell"/>
</dbReference>
<evidence type="ECO:0000256" key="1">
    <source>
        <dbReference type="ARBA" id="ARBA00004141"/>
    </source>
</evidence>
<comment type="subcellular location">
    <subcellularLocation>
        <location evidence="1">Membrane</location>
        <topology evidence="1">Multi-pass membrane protein</topology>
    </subcellularLocation>
</comment>
<dbReference type="Pfam" id="PF07690">
    <property type="entry name" value="MFS_1"/>
    <property type="match status" value="1"/>
</dbReference>
<accession>W6ZEQ9</accession>
<feature type="transmembrane region" description="Helical" evidence="5">
    <location>
        <begin position="354"/>
        <end position="377"/>
    </location>
</feature>
<sequence>MRLRQLPHRFNARIKQWTAHPPTLIFVFLLIIFLELEESVQRAPTIRLLENAVCSQYYRDELDVGDIEESMCKTPAIQSKLAHIRGFLSLFDAIPVIILGSFYGSLADRQGRRGPFALAISGIVCQMACIYLVCSSWDTIPVETVWASSIFRLVGGGPNLAIALCLTMTSDLSTDETRSKSFYHVFTASLVTDMIAPSIAYATLRHSLWLPYLVCAISLILTFPVLLRMPDTLNHTKGPHSTEEVPVERTGVTAYIKFLSDWRIAVGVAVVFLAQFRQNTFEILLPYASTATLLTVVSAVNILAFLILLPIVTDYLQVKRGIRSYRVNIWVARTSSAALAMGAVALAAAPNIGFVVLALIVYATGFGVRLSILAVLTGFVSSIQETGRLYTMVATTDAIAHMIASPLLQWVWGRALSIGDKWLILPFLVLTAVFMIALVFSCLLQEPGWPNLDDSLVAEQEALLSGNERDDAIEEVLAYTE</sequence>
<dbReference type="Gene3D" id="1.20.1250.20">
    <property type="entry name" value="MFS general substrate transporter like domains"/>
    <property type="match status" value="1"/>
</dbReference>
<feature type="transmembrane region" description="Helical" evidence="5">
    <location>
        <begin position="424"/>
        <end position="444"/>
    </location>
</feature>
<name>W6ZEQ9_COCMI</name>
<protein>
    <recommendedName>
        <fullName evidence="8">Major facilitator superfamily (MFS) profile domain-containing protein</fullName>
    </recommendedName>
</protein>
<keyword evidence="7" id="KW-1185">Reference proteome</keyword>
<keyword evidence="2 5" id="KW-0812">Transmembrane</keyword>